<dbReference type="InterPro" id="IPR029055">
    <property type="entry name" value="Ntn_hydrolases_N"/>
</dbReference>
<dbReference type="EC" id="3.4.25.2" evidence="7"/>
<dbReference type="GO" id="GO:0004298">
    <property type="term" value="F:threonine-type endopeptidase activity"/>
    <property type="evidence" value="ECO:0007669"/>
    <property type="project" value="UniProtKB-KW"/>
</dbReference>
<feature type="compositionally biased region" description="Low complexity" evidence="8">
    <location>
        <begin position="11"/>
        <end position="23"/>
    </location>
</feature>
<dbReference type="HAMAP" id="MF_00248">
    <property type="entry name" value="HslV"/>
    <property type="match status" value="1"/>
</dbReference>
<dbReference type="GO" id="GO:0046872">
    <property type="term" value="F:metal ion binding"/>
    <property type="evidence" value="ECO:0007669"/>
    <property type="project" value="UniProtKB-KW"/>
</dbReference>
<dbReference type="AlphaFoldDB" id="A0A494W5C6"/>
<evidence type="ECO:0000256" key="5">
    <source>
        <dbReference type="ARBA" id="ARBA00022801"/>
    </source>
</evidence>
<keyword evidence="4 7" id="KW-0888">Threonine protease</keyword>
<proteinExistence type="inferred from homology"/>
<dbReference type="NCBIfam" id="NF003964">
    <property type="entry name" value="PRK05456.1"/>
    <property type="match status" value="1"/>
</dbReference>
<dbReference type="Gene3D" id="3.60.20.10">
    <property type="entry name" value="Glutamine Phosphoribosylpyrophosphate, subunit 1, domain 1"/>
    <property type="match status" value="1"/>
</dbReference>
<evidence type="ECO:0000256" key="8">
    <source>
        <dbReference type="SAM" id="MobiDB-lite"/>
    </source>
</evidence>
<dbReference type="PANTHER" id="PTHR32194:SF7">
    <property type="entry name" value="ATP-DEPENDENT PROTEASE SUBUNIT HSLV"/>
    <property type="match status" value="1"/>
</dbReference>
<keyword evidence="7" id="KW-0963">Cytoplasm</keyword>
<evidence type="ECO:0000256" key="2">
    <source>
        <dbReference type="ARBA" id="ARBA00022533"/>
    </source>
</evidence>
<dbReference type="NCBIfam" id="TIGR03692">
    <property type="entry name" value="ATP_dep_HslV"/>
    <property type="match status" value="1"/>
</dbReference>
<comment type="similarity">
    <text evidence="1 7">Belongs to the peptidase T1B family. HslV subfamily.</text>
</comment>
<evidence type="ECO:0000313" key="9">
    <source>
        <dbReference type="EMBL" id="BBD97777.1"/>
    </source>
</evidence>
<evidence type="ECO:0000256" key="6">
    <source>
        <dbReference type="ARBA" id="ARBA00023053"/>
    </source>
</evidence>
<dbReference type="EMBL" id="AP018664">
    <property type="protein sequence ID" value="BBD97777.1"/>
    <property type="molecule type" value="Genomic_DNA"/>
</dbReference>
<keyword evidence="6 7" id="KW-0915">Sodium</keyword>
<comment type="subcellular location">
    <subcellularLocation>
        <location evidence="7">Cytoplasm</location>
    </subcellularLocation>
</comment>
<feature type="binding site" evidence="7">
    <location>
        <position position="192"/>
    </location>
    <ligand>
        <name>Na(+)</name>
        <dbReference type="ChEBI" id="CHEBI:29101"/>
    </ligand>
</feature>
<dbReference type="CDD" id="cd01913">
    <property type="entry name" value="protease_HslV"/>
    <property type="match status" value="1"/>
</dbReference>
<feature type="region of interest" description="Disordered" evidence="8">
    <location>
        <begin position="1"/>
        <end position="23"/>
    </location>
</feature>
<comment type="activity regulation">
    <text evidence="7">Allosterically activated by HslU binding.</text>
</comment>
<evidence type="ECO:0000256" key="3">
    <source>
        <dbReference type="ARBA" id="ARBA00022670"/>
    </source>
</evidence>
<dbReference type="GO" id="GO:0005839">
    <property type="term" value="C:proteasome core complex"/>
    <property type="evidence" value="ECO:0007669"/>
    <property type="project" value="InterPro"/>
</dbReference>
<dbReference type="Pfam" id="PF00227">
    <property type="entry name" value="Proteasome"/>
    <property type="match status" value="1"/>
</dbReference>
<dbReference type="GO" id="GO:0051603">
    <property type="term" value="P:proteolysis involved in protein catabolic process"/>
    <property type="evidence" value="ECO:0007669"/>
    <property type="project" value="InterPro"/>
</dbReference>
<accession>A0A494W5C6</accession>
<feature type="binding site" evidence="7">
    <location>
        <position position="195"/>
    </location>
    <ligand>
        <name>Na(+)</name>
        <dbReference type="ChEBI" id="CHEBI:29101"/>
    </ligand>
</feature>
<keyword evidence="5 7" id="KW-0378">Hydrolase</keyword>
<reference evidence="9 10" key="1">
    <citation type="submission" date="2018-05" db="EMBL/GenBank/DDBJ databases">
        <title>Complete Genome Sequence of the Nonylphenol-Degrading Bacterium Sphingobium amiense DSM 16289T.</title>
        <authorList>
            <person name="Ootsuka M."/>
            <person name="Nishizawa T."/>
            <person name="Ohta H."/>
        </authorList>
    </citation>
    <scope>NUCLEOTIDE SEQUENCE [LARGE SCALE GENOMIC DNA]</scope>
    <source>
        <strain evidence="9 10">DSM 16289</strain>
    </source>
</reference>
<gene>
    <name evidence="7" type="primary">hslV</name>
    <name evidence="9" type="ORF">SAMIE_1012780</name>
</gene>
<dbReference type="InterPro" id="IPR022281">
    <property type="entry name" value="ATP-dep_Prtase_HsIV_su"/>
</dbReference>
<keyword evidence="2 7" id="KW-0021">Allosteric enzyme</keyword>
<feature type="active site" evidence="7">
    <location>
        <position position="31"/>
    </location>
</feature>
<protein>
    <recommendedName>
        <fullName evidence="7">ATP-dependent protease subunit HslV</fullName>
        <ecNumber evidence="7">3.4.25.2</ecNumber>
    </recommendedName>
</protein>
<keyword evidence="7" id="KW-0479">Metal-binding</keyword>
<name>A0A494W5C6_9SPHN</name>
<dbReference type="SUPFAM" id="SSF56235">
    <property type="entry name" value="N-terminal nucleophile aminohydrolases (Ntn hydrolases)"/>
    <property type="match status" value="1"/>
</dbReference>
<keyword evidence="10" id="KW-1185">Reference proteome</keyword>
<dbReference type="GO" id="GO:0009376">
    <property type="term" value="C:HslUV protease complex"/>
    <property type="evidence" value="ECO:0007669"/>
    <property type="project" value="UniProtKB-UniRule"/>
</dbReference>
<dbReference type="Proteomes" id="UP000279959">
    <property type="component" value="Chromosome"/>
</dbReference>
<comment type="subunit">
    <text evidence="7">A double ring-shaped homohexamer of HslV is capped on each side by a ring-shaped HslU homohexamer. The assembly of the HslU/HslV complex is dependent on binding of ATP.</text>
</comment>
<organism evidence="9 10">
    <name type="scientific">Sphingobium amiense</name>
    <dbReference type="NCBI Taxonomy" id="135719"/>
    <lineage>
        <taxon>Bacteria</taxon>
        <taxon>Pseudomonadati</taxon>
        <taxon>Pseudomonadota</taxon>
        <taxon>Alphaproteobacteria</taxon>
        <taxon>Sphingomonadales</taxon>
        <taxon>Sphingomonadaceae</taxon>
        <taxon>Sphingobium</taxon>
    </lineage>
</organism>
<comment type="catalytic activity">
    <reaction evidence="7">
        <text>ATP-dependent cleavage of peptide bonds with broad specificity.</text>
        <dbReference type="EC" id="3.4.25.2"/>
    </reaction>
</comment>
<evidence type="ECO:0000256" key="4">
    <source>
        <dbReference type="ARBA" id="ARBA00022698"/>
    </source>
</evidence>
<dbReference type="KEGG" id="sami:SAMIE_1012780"/>
<keyword evidence="3 7" id="KW-0645">Protease</keyword>
<dbReference type="PANTHER" id="PTHR32194">
    <property type="entry name" value="METALLOPROTEASE TLDD"/>
    <property type="match status" value="1"/>
</dbReference>
<dbReference type="InterPro" id="IPR023333">
    <property type="entry name" value="Proteasome_suB-type"/>
</dbReference>
<evidence type="ECO:0000256" key="7">
    <source>
        <dbReference type="HAMAP-Rule" id="MF_00248"/>
    </source>
</evidence>
<comment type="function">
    <text evidence="7">Protease subunit of a proteasome-like degradation complex believed to be a general protein degrading machinery.</text>
</comment>
<dbReference type="PROSITE" id="PS51476">
    <property type="entry name" value="PROTEASOME_BETA_2"/>
    <property type="match status" value="1"/>
</dbReference>
<dbReference type="InterPro" id="IPR001353">
    <property type="entry name" value="Proteasome_sua/b"/>
</dbReference>
<dbReference type="PIRSF" id="PIRSF039093">
    <property type="entry name" value="HslV"/>
    <property type="match status" value="1"/>
</dbReference>
<evidence type="ECO:0000313" key="10">
    <source>
        <dbReference type="Proteomes" id="UP000279959"/>
    </source>
</evidence>
<feature type="binding site" evidence="7">
    <location>
        <position position="189"/>
    </location>
    <ligand>
        <name>Na(+)</name>
        <dbReference type="ChEBI" id="CHEBI:29101"/>
    </ligand>
</feature>
<evidence type="ECO:0000256" key="1">
    <source>
        <dbReference type="ARBA" id="ARBA00006053"/>
    </source>
</evidence>
<sequence>MEPSLAAPTPSSHMAGMNSSSSSAMPVWHGTTIMSVRKNGKVVVAGDGQVSMGQTVMKPNARKVRRLHDGSVIGGFAGATADAFTLFERLEAKLERHNGQLMRAAVELAKDWRTDKYLRNLEAMMIVADRDVTLILTGNGDVLEPVAHPNGTVAAIGSGGNFALAAARALVDYEADAETLARKAMGVAADICVYTNDQLTIETLDSAA</sequence>